<dbReference type="RefSeq" id="XP_053584275.1">
    <property type="nucleotide sequence ID" value="XM_053729503.1"/>
</dbReference>
<gene>
    <name evidence="1" type="ORF">GCK72_012925</name>
</gene>
<comment type="caution">
    <text evidence="1">The sequence shown here is derived from an EMBL/GenBank/DDBJ whole genome shotgun (WGS) entry which is preliminary data.</text>
</comment>
<evidence type="ECO:0000313" key="2">
    <source>
        <dbReference type="Proteomes" id="UP000483820"/>
    </source>
</evidence>
<dbReference type="Proteomes" id="UP000483820">
    <property type="component" value="Chromosome IV"/>
</dbReference>
<dbReference type="CTD" id="78775653"/>
<accession>A0A6A5GQ15</accession>
<proteinExistence type="predicted"/>
<sequence>MYSKEGLGTDSQREPLPHLSGNVLGIEVDVIWYWCTQKLMSLFGGHGTRSGRCRGWGRNWGESGKMIPTTALCFQQIIDESAYILTELTNVRHPGNTDCYGVLKRKEVPISCFERDLY</sequence>
<dbReference type="GeneID" id="78775653"/>
<reference evidence="1 2" key="1">
    <citation type="submission" date="2019-12" db="EMBL/GenBank/DDBJ databases">
        <title>Chromosome-level assembly of the Caenorhabditis remanei genome.</title>
        <authorList>
            <person name="Teterina A.A."/>
            <person name="Willis J.H."/>
            <person name="Phillips P.C."/>
        </authorList>
    </citation>
    <scope>NUCLEOTIDE SEQUENCE [LARGE SCALE GENOMIC DNA]</scope>
    <source>
        <strain evidence="1 2">PX506</strain>
        <tissue evidence="1">Whole organism</tissue>
    </source>
</reference>
<dbReference type="KEGG" id="crq:GCK72_012925"/>
<evidence type="ECO:0000313" key="1">
    <source>
        <dbReference type="EMBL" id="KAF1756472.1"/>
    </source>
</evidence>
<organism evidence="1 2">
    <name type="scientific">Caenorhabditis remanei</name>
    <name type="common">Caenorhabditis vulgaris</name>
    <dbReference type="NCBI Taxonomy" id="31234"/>
    <lineage>
        <taxon>Eukaryota</taxon>
        <taxon>Metazoa</taxon>
        <taxon>Ecdysozoa</taxon>
        <taxon>Nematoda</taxon>
        <taxon>Chromadorea</taxon>
        <taxon>Rhabditida</taxon>
        <taxon>Rhabditina</taxon>
        <taxon>Rhabditomorpha</taxon>
        <taxon>Rhabditoidea</taxon>
        <taxon>Rhabditidae</taxon>
        <taxon>Peloderinae</taxon>
        <taxon>Caenorhabditis</taxon>
    </lineage>
</organism>
<protein>
    <submittedName>
        <fullName evidence="1">Uncharacterized protein</fullName>
    </submittedName>
</protein>
<dbReference type="AlphaFoldDB" id="A0A6A5GQ15"/>
<dbReference type="EMBL" id="WUAV01000004">
    <property type="protein sequence ID" value="KAF1756472.1"/>
    <property type="molecule type" value="Genomic_DNA"/>
</dbReference>
<name>A0A6A5GQ15_CAERE</name>